<evidence type="ECO:0000313" key="5">
    <source>
        <dbReference type="Proteomes" id="UP000004578"/>
    </source>
</evidence>
<evidence type="ECO:0000256" key="2">
    <source>
        <dbReference type="ARBA" id="ARBA00022679"/>
    </source>
</evidence>
<gene>
    <name evidence="4" type="ORF">HMPREF1317_2166</name>
</gene>
<dbReference type="Gene3D" id="2.160.10.10">
    <property type="entry name" value="Hexapeptide repeat proteins"/>
    <property type="match status" value="1"/>
</dbReference>
<dbReference type="Pfam" id="PF00132">
    <property type="entry name" value="Hexapep"/>
    <property type="match status" value="1"/>
</dbReference>
<dbReference type="InterPro" id="IPR018357">
    <property type="entry name" value="Hexapep_transf_CS"/>
</dbReference>
<dbReference type="AlphaFoldDB" id="J0XG71"/>
<evidence type="ECO:0000256" key="3">
    <source>
        <dbReference type="ARBA" id="ARBA00022737"/>
    </source>
</evidence>
<sequence length="203" mass="21872">MGASARNAYTAPMDVNEFRQRIARGEQMTATNDLGAFMHERAVEVRRACRIINAQPLDDDTLRERIGALLGEPIDPTTTILSPVVFDAGLNVRFGARVFVNADCKFQDQGGIWIGDGALIGHNCVFATLDHDEDPARRSTLHPRPIVLEEDVWIGSNATILGGVRIGAGAIVAAGAVVTRDVAPMTIVGGVPARFIREVRTEA</sequence>
<dbReference type="PANTHER" id="PTHR23416">
    <property type="entry name" value="SIALIC ACID SYNTHASE-RELATED"/>
    <property type="match status" value="1"/>
</dbReference>
<dbReference type="PATRIC" id="fig|1125717.3.peg.520"/>
<keyword evidence="5" id="KW-1185">Reference proteome</keyword>
<dbReference type="InterPro" id="IPR001451">
    <property type="entry name" value="Hexapep"/>
</dbReference>
<dbReference type="SUPFAM" id="SSF51161">
    <property type="entry name" value="Trimeric LpxA-like enzymes"/>
    <property type="match status" value="1"/>
</dbReference>
<dbReference type="InterPro" id="IPR051159">
    <property type="entry name" value="Hexapeptide_acetyltransf"/>
</dbReference>
<dbReference type="EMBL" id="AKFS01000076">
    <property type="protein sequence ID" value="EJF47711.1"/>
    <property type="molecule type" value="Genomic_DNA"/>
</dbReference>
<keyword evidence="2 4" id="KW-0808">Transferase</keyword>
<reference evidence="4 5" key="1">
    <citation type="submission" date="2012-05" db="EMBL/GenBank/DDBJ databases">
        <authorList>
            <person name="Harkins D.M."/>
            <person name="Madupu R."/>
            <person name="Durkin A.S."/>
            <person name="Torralba M."/>
            <person name="Methe B."/>
            <person name="Sutton G.G."/>
            <person name="Nelson K.E."/>
        </authorList>
    </citation>
    <scope>NUCLEOTIDE SEQUENCE [LARGE SCALE GENOMIC DNA]</scope>
    <source>
        <strain evidence="4 5">F0490</strain>
    </source>
</reference>
<evidence type="ECO:0000313" key="4">
    <source>
        <dbReference type="EMBL" id="EJF47711.1"/>
    </source>
</evidence>
<dbReference type="GO" id="GO:0008374">
    <property type="term" value="F:O-acyltransferase activity"/>
    <property type="evidence" value="ECO:0007669"/>
    <property type="project" value="TreeGrafter"/>
</dbReference>
<dbReference type="PANTHER" id="PTHR23416:SF23">
    <property type="entry name" value="ACETYLTRANSFERASE C18B11.09C-RELATED"/>
    <property type="match status" value="1"/>
</dbReference>
<accession>J0XG71</accession>
<dbReference type="Proteomes" id="UP000004578">
    <property type="component" value="Unassembled WGS sequence"/>
</dbReference>
<organism evidence="4 5">
    <name type="scientific">Schaalia georgiae F0490</name>
    <dbReference type="NCBI Taxonomy" id="1125717"/>
    <lineage>
        <taxon>Bacteria</taxon>
        <taxon>Bacillati</taxon>
        <taxon>Actinomycetota</taxon>
        <taxon>Actinomycetes</taxon>
        <taxon>Actinomycetales</taxon>
        <taxon>Actinomycetaceae</taxon>
        <taxon>Schaalia</taxon>
    </lineage>
</organism>
<dbReference type="InterPro" id="IPR011004">
    <property type="entry name" value="Trimer_LpxA-like_sf"/>
</dbReference>
<comment type="caution">
    <text evidence="4">The sequence shown here is derived from an EMBL/GenBank/DDBJ whole genome shotgun (WGS) entry which is preliminary data.</text>
</comment>
<keyword evidence="3" id="KW-0677">Repeat</keyword>
<evidence type="ECO:0000256" key="1">
    <source>
        <dbReference type="ARBA" id="ARBA00007274"/>
    </source>
</evidence>
<comment type="similarity">
    <text evidence="1">Belongs to the transferase hexapeptide repeat family.</text>
</comment>
<proteinExistence type="inferred from homology"/>
<protein>
    <submittedName>
        <fullName evidence="4">Transferase hexapeptide repeat protein</fullName>
    </submittedName>
</protein>
<name>J0XG71_9ACTO</name>
<dbReference type="GO" id="GO:0005829">
    <property type="term" value="C:cytosol"/>
    <property type="evidence" value="ECO:0007669"/>
    <property type="project" value="TreeGrafter"/>
</dbReference>
<dbReference type="PROSITE" id="PS00101">
    <property type="entry name" value="HEXAPEP_TRANSFERASES"/>
    <property type="match status" value="1"/>
</dbReference>